<evidence type="ECO:0000256" key="4">
    <source>
        <dbReference type="ARBA" id="ARBA00023136"/>
    </source>
</evidence>
<dbReference type="EMBL" id="RAPY01000002">
    <property type="protein sequence ID" value="RKE52847.1"/>
    <property type="molecule type" value="Genomic_DNA"/>
</dbReference>
<reference evidence="7 8" key="1">
    <citation type="submission" date="2018-09" db="EMBL/GenBank/DDBJ databases">
        <title>Genomic Encyclopedia of Type Strains, Phase III (KMG-III): the genomes of soil and plant-associated and newly described type strains.</title>
        <authorList>
            <person name="Whitman W."/>
        </authorList>
    </citation>
    <scope>NUCLEOTIDE SEQUENCE [LARGE SCALE GENOMIC DNA]</scope>
    <source>
        <strain evidence="7 8">CECT 7938</strain>
    </source>
</reference>
<dbReference type="InterPro" id="IPR012944">
    <property type="entry name" value="SusD_RagB_dom"/>
</dbReference>
<feature type="domain" description="RagB/SusD" evidence="6">
    <location>
        <begin position="283"/>
        <end position="584"/>
    </location>
</feature>
<dbReference type="Proteomes" id="UP000286246">
    <property type="component" value="Unassembled WGS sequence"/>
</dbReference>
<evidence type="ECO:0000256" key="2">
    <source>
        <dbReference type="ARBA" id="ARBA00006275"/>
    </source>
</evidence>
<dbReference type="AlphaFoldDB" id="A0A420B809"/>
<comment type="similarity">
    <text evidence="2">Belongs to the SusD family.</text>
</comment>
<comment type="subcellular location">
    <subcellularLocation>
        <location evidence="1">Cell outer membrane</location>
    </subcellularLocation>
</comment>
<evidence type="ECO:0000256" key="5">
    <source>
        <dbReference type="ARBA" id="ARBA00023237"/>
    </source>
</evidence>
<evidence type="ECO:0000256" key="3">
    <source>
        <dbReference type="ARBA" id="ARBA00022729"/>
    </source>
</evidence>
<dbReference type="OrthoDB" id="5694214at2"/>
<evidence type="ECO:0000313" key="8">
    <source>
        <dbReference type="Proteomes" id="UP000286246"/>
    </source>
</evidence>
<organism evidence="7 8">
    <name type="scientific">Sphingobacterium detergens</name>
    <dbReference type="NCBI Taxonomy" id="1145106"/>
    <lineage>
        <taxon>Bacteria</taxon>
        <taxon>Pseudomonadati</taxon>
        <taxon>Bacteroidota</taxon>
        <taxon>Sphingobacteriia</taxon>
        <taxon>Sphingobacteriales</taxon>
        <taxon>Sphingobacteriaceae</taxon>
        <taxon>Sphingobacterium</taxon>
    </lineage>
</organism>
<gene>
    <name evidence="7" type="ORF">DFQ12_3093</name>
</gene>
<dbReference type="RefSeq" id="WP_120259851.1">
    <property type="nucleotide sequence ID" value="NZ_RAPY01000002.1"/>
</dbReference>
<evidence type="ECO:0000313" key="7">
    <source>
        <dbReference type="EMBL" id="RKE52847.1"/>
    </source>
</evidence>
<keyword evidence="8" id="KW-1185">Reference proteome</keyword>
<dbReference type="InterPro" id="IPR011990">
    <property type="entry name" value="TPR-like_helical_dom_sf"/>
</dbReference>
<keyword evidence="3" id="KW-0732">Signal</keyword>
<protein>
    <submittedName>
        <fullName evidence="7">Putative outer membrane starch-binding protein</fullName>
    </submittedName>
</protein>
<name>A0A420B809_SPHD1</name>
<keyword evidence="5" id="KW-0998">Cell outer membrane</keyword>
<accession>A0A420B809</accession>
<keyword evidence="4" id="KW-0472">Membrane</keyword>
<dbReference type="InterPro" id="IPR041662">
    <property type="entry name" value="SusD-like_2"/>
</dbReference>
<dbReference type="GO" id="GO:0009279">
    <property type="term" value="C:cell outer membrane"/>
    <property type="evidence" value="ECO:0007669"/>
    <property type="project" value="UniProtKB-SubCell"/>
</dbReference>
<sequence length="586" mass="66345">MKRILFIPIIALLFSSCELNELPKASATEEDIFGTENGLKNYSNSFYRDITSRSDAFKGDAMADYAAVNSLNDFMVKGAYSAEISTGWSWTALRNINQMIVKCTSPQLSDAVKNNYIGIARFFRAWFYYDKVVRFGDVPWVDHPLTVDETDILHAPRDSRELVMKRIMEDLDFAYANITGDGGDGTLINKWTALGLKTRVALFEGTFRKYHKLNLATTPADFFKMAADAGKILMETGPYSVYVANDPKLSQRQLFVSNQPVKQEVMFGLAFSKDQALMNDANWWWTSATYGPRLSLVRPFINSILNLDGTPYTDRPNYQTEEFYEECQNRDYRLAQLIRTPGYKRGGEAAPPNFASYTYTGYQPIKYTLDDPYYDNGAYNINAVPLMRYAEILLNYAEAKQELGQLNLTDWTKTIGALRARAGITSGNNSLPTKVDNYLKNTFFPDINDPVLLEIRRERQVELALEGFRFNDLKRWKMGSSMANLAWTGIYVPALEKLMDLDHDGKPDVIFYDGSKPASSITAPSGVAKVAIGGGSKNFQTMTTDNHLEWYKAVPRSWEEKQYLYPLPATAIVKNSNLVQNPGWTK</sequence>
<dbReference type="Pfam" id="PF07980">
    <property type="entry name" value="SusD_RagB"/>
    <property type="match status" value="1"/>
</dbReference>
<dbReference type="Gene3D" id="1.25.40.390">
    <property type="match status" value="1"/>
</dbReference>
<dbReference type="PROSITE" id="PS51257">
    <property type="entry name" value="PROKAR_LIPOPROTEIN"/>
    <property type="match status" value="1"/>
</dbReference>
<evidence type="ECO:0000256" key="1">
    <source>
        <dbReference type="ARBA" id="ARBA00004442"/>
    </source>
</evidence>
<proteinExistence type="inferred from homology"/>
<dbReference type="SUPFAM" id="SSF48452">
    <property type="entry name" value="TPR-like"/>
    <property type="match status" value="1"/>
</dbReference>
<comment type="caution">
    <text evidence="7">The sequence shown here is derived from an EMBL/GenBank/DDBJ whole genome shotgun (WGS) entry which is preliminary data.</text>
</comment>
<dbReference type="Pfam" id="PF12771">
    <property type="entry name" value="SusD-like_2"/>
    <property type="match status" value="1"/>
</dbReference>
<evidence type="ECO:0000259" key="6">
    <source>
        <dbReference type="Pfam" id="PF07980"/>
    </source>
</evidence>